<gene>
    <name evidence="1" type="ORF">LEP1GSC195_1781</name>
</gene>
<evidence type="ECO:0000313" key="2">
    <source>
        <dbReference type="Proteomes" id="UP000013984"/>
    </source>
</evidence>
<reference evidence="1" key="1">
    <citation type="submission" date="2013-04" db="EMBL/GenBank/DDBJ databases">
        <authorList>
            <person name="Harkins D.M."/>
            <person name="Durkin A.S."/>
            <person name="Brinkac L.M."/>
            <person name="Haft D.H."/>
            <person name="Selengut J.D."/>
            <person name="Sanka R."/>
            <person name="DePew J."/>
            <person name="Purushe J."/>
            <person name="Galloway R.L."/>
            <person name="Vinetz J.M."/>
            <person name="Sutton G.G."/>
            <person name="Nierman W.C."/>
            <person name="Fouts D.E."/>
        </authorList>
    </citation>
    <scope>NUCLEOTIDE SEQUENCE [LARGE SCALE GENOMIC DNA]</scope>
    <source>
        <strain evidence="1">CDC</strain>
    </source>
</reference>
<proteinExistence type="predicted"/>
<dbReference type="EMBL" id="AOGZ02000014">
    <property type="protein sequence ID" value="EOQ96687.1"/>
    <property type="molecule type" value="Genomic_DNA"/>
</dbReference>
<comment type="caution">
    <text evidence="1">The sequence shown here is derived from an EMBL/GenBank/DDBJ whole genome shotgun (WGS) entry which is preliminary data.</text>
</comment>
<keyword evidence="2" id="KW-1185">Reference proteome</keyword>
<evidence type="ECO:0000313" key="1">
    <source>
        <dbReference type="EMBL" id="EOQ96687.1"/>
    </source>
</evidence>
<organism evidence="1 2">
    <name type="scientific">Leptospira wolbachii serovar Codice str. CDC</name>
    <dbReference type="NCBI Taxonomy" id="1218599"/>
    <lineage>
        <taxon>Bacteria</taxon>
        <taxon>Pseudomonadati</taxon>
        <taxon>Spirochaetota</taxon>
        <taxon>Spirochaetia</taxon>
        <taxon>Leptospirales</taxon>
        <taxon>Leptospiraceae</taxon>
        <taxon>Leptospira</taxon>
    </lineage>
</organism>
<protein>
    <submittedName>
        <fullName evidence="1">Uncharacterized protein</fullName>
    </submittedName>
</protein>
<dbReference type="Proteomes" id="UP000013984">
    <property type="component" value="Unassembled WGS sequence"/>
</dbReference>
<dbReference type="AlphaFoldDB" id="R9A3J3"/>
<accession>R9A3J3</accession>
<name>R9A3J3_9LEPT</name>
<sequence>MPKRSDETWEEFENSRTGFLFSYYFCMSSAKKYGTENPVF</sequence>